<dbReference type="HOGENOM" id="CLU_3341738_0_0_7"/>
<accession>W4LPI6</accession>
<protein>
    <submittedName>
        <fullName evidence="1">Uncharacterized protein</fullName>
    </submittedName>
</protein>
<reference evidence="1 2" key="1">
    <citation type="journal article" date="2014" name="Nature">
        <title>An environmental bacterial taxon with a large and distinct metabolic repertoire.</title>
        <authorList>
            <person name="Wilson M.C."/>
            <person name="Mori T."/>
            <person name="Ruckert C."/>
            <person name="Uria A.R."/>
            <person name="Helf M.J."/>
            <person name="Takada K."/>
            <person name="Gernert C."/>
            <person name="Steffens U.A."/>
            <person name="Heycke N."/>
            <person name="Schmitt S."/>
            <person name="Rinke C."/>
            <person name="Helfrich E.J."/>
            <person name="Brachmann A.O."/>
            <person name="Gurgui C."/>
            <person name="Wakimoto T."/>
            <person name="Kracht M."/>
            <person name="Crusemann M."/>
            <person name="Hentschel U."/>
            <person name="Abe I."/>
            <person name="Matsunaga S."/>
            <person name="Kalinowski J."/>
            <person name="Takeyama H."/>
            <person name="Piel J."/>
        </authorList>
    </citation>
    <scope>NUCLEOTIDE SEQUENCE [LARGE SCALE GENOMIC DNA]</scope>
    <source>
        <strain evidence="2">TSY1</strain>
    </source>
</reference>
<dbReference type="Proteomes" id="UP000019141">
    <property type="component" value="Unassembled WGS sequence"/>
</dbReference>
<dbReference type="EMBL" id="AZHW01000418">
    <property type="protein sequence ID" value="ETW99665.1"/>
    <property type="molecule type" value="Genomic_DNA"/>
</dbReference>
<organism evidence="1 2">
    <name type="scientific">Entotheonella factor</name>
    <dbReference type="NCBI Taxonomy" id="1429438"/>
    <lineage>
        <taxon>Bacteria</taxon>
        <taxon>Pseudomonadati</taxon>
        <taxon>Nitrospinota/Tectimicrobiota group</taxon>
        <taxon>Candidatus Tectimicrobiota</taxon>
        <taxon>Candidatus Entotheonellia</taxon>
        <taxon>Candidatus Entotheonellales</taxon>
        <taxon>Candidatus Entotheonellaceae</taxon>
        <taxon>Candidatus Entotheonella</taxon>
    </lineage>
</organism>
<comment type="caution">
    <text evidence="1">The sequence shown here is derived from an EMBL/GenBank/DDBJ whole genome shotgun (WGS) entry which is preliminary data.</text>
</comment>
<name>W4LPI6_ENTF1</name>
<keyword evidence="2" id="KW-1185">Reference proteome</keyword>
<sequence length="37" mass="4225">MLGFQSFESAQSILTGIELMYMLRTGILKMRASWASR</sequence>
<gene>
    <name evidence="1" type="ORF">ETSY1_14170</name>
</gene>
<dbReference type="AlphaFoldDB" id="W4LPI6"/>
<evidence type="ECO:0000313" key="2">
    <source>
        <dbReference type="Proteomes" id="UP000019141"/>
    </source>
</evidence>
<evidence type="ECO:0000313" key="1">
    <source>
        <dbReference type="EMBL" id="ETW99665.1"/>
    </source>
</evidence>
<proteinExistence type="predicted"/>